<feature type="domain" description="Ribosomal RNA small subunit methyltransferase E PUA-like" evidence="14">
    <location>
        <begin position="24"/>
        <end position="59"/>
    </location>
</feature>
<evidence type="ECO:0000313" key="16">
    <source>
        <dbReference type="Proteomes" id="UP001060112"/>
    </source>
</evidence>
<dbReference type="Pfam" id="PF20260">
    <property type="entry name" value="PUA_4"/>
    <property type="match status" value="1"/>
</dbReference>
<evidence type="ECO:0000313" key="15">
    <source>
        <dbReference type="EMBL" id="UTY38873.1"/>
    </source>
</evidence>
<evidence type="ECO:0000259" key="14">
    <source>
        <dbReference type="Pfam" id="PF20260"/>
    </source>
</evidence>
<evidence type="ECO:0000256" key="5">
    <source>
        <dbReference type="ARBA" id="ARBA00022490"/>
    </source>
</evidence>
<dbReference type="NCBIfam" id="TIGR00046">
    <property type="entry name" value="RsmE family RNA methyltransferase"/>
    <property type="match status" value="1"/>
</dbReference>
<evidence type="ECO:0000256" key="4">
    <source>
        <dbReference type="ARBA" id="ARBA00013673"/>
    </source>
</evidence>
<dbReference type="Pfam" id="PF04452">
    <property type="entry name" value="Methyltrans_RNA"/>
    <property type="match status" value="1"/>
</dbReference>
<comment type="subcellular location">
    <subcellularLocation>
        <location evidence="1">Cytoplasm</location>
    </subcellularLocation>
</comment>
<evidence type="ECO:0000256" key="6">
    <source>
        <dbReference type="ARBA" id="ARBA00022552"/>
    </source>
</evidence>
<keyword evidence="7" id="KW-0489">Methyltransferase</keyword>
<evidence type="ECO:0000256" key="8">
    <source>
        <dbReference type="ARBA" id="ARBA00022679"/>
    </source>
</evidence>
<organism evidence="15 16">
    <name type="scientific">Allocoprobacillus halotolerans</name>
    <dbReference type="NCBI Taxonomy" id="2944914"/>
    <lineage>
        <taxon>Bacteria</taxon>
        <taxon>Bacillati</taxon>
        <taxon>Bacillota</taxon>
        <taxon>Erysipelotrichia</taxon>
        <taxon>Erysipelotrichales</taxon>
        <taxon>Erysipelotrichaceae</taxon>
        <taxon>Allocoprobacillus</taxon>
    </lineage>
</organism>
<sequence>MQRYFIDDKNIEGTLIHIDPYNHKHMQRVMRYRQGDQVICILPDQHVYIYEIMDIEKGILQQKEELIENNELDVEVTLIYGLPKNDKFEWVLQKATELGVSRIVPFLSKRSVIKTDEKNFEKSVNVIYVF</sequence>
<comment type="function">
    <text evidence="10">Specifically methylates the N3 position of the uracil ring of uridine 1498 (m3U1498) in 16S rRNA. Acts on the fully assembled 30S ribosomal subunit.</text>
</comment>
<dbReference type="InterPro" id="IPR006700">
    <property type="entry name" value="RsmE"/>
</dbReference>
<feature type="domain" description="Ribosomal RNA small subunit methyltransferase E methyltransferase" evidence="13">
    <location>
        <begin position="71"/>
        <end position="122"/>
    </location>
</feature>
<evidence type="ECO:0000256" key="12">
    <source>
        <dbReference type="ARBA" id="ARBA00047944"/>
    </source>
</evidence>
<accession>A0ABY5I0J8</accession>
<gene>
    <name evidence="15" type="ORF">NMU03_14960</name>
</gene>
<proteinExistence type="inferred from homology"/>
<evidence type="ECO:0000259" key="13">
    <source>
        <dbReference type="Pfam" id="PF04452"/>
    </source>
</evidence>
<evidence type="ECO:0000256" key="11">
    <source>
        <dbReference type="ARBA" id="ARBA00033196"/>
    </source>
</evidence>
<evidence type="ECO:0000256" key="2">
    <source>
        <dbReference type="ARBA" id="ARBA00005528"/>
    </source>
</evidence>
<evidence type="ECO:0000256" key="3">
    <source>
        <dbReference type="ARBA" id="ARBA00012328"/>
    </source>
</evidence>
<dbReference type="Gene3D" id="2.40.240.20">
    <property type="entry name" value="Hypothetical PUA domain-like, domain 1"/>
    <property type="match status" value="1"/>
</dbReference>
<reference evidence="15" key="1">
    <citation type="submission" date="2022-07" db="EMBL/GenBank/DDBJ databases">
        <title>Faecal culturing of patients with breast cancer.</title>
        <authorList>
            <person name="Teng N.M.Y."/>
            <person name="Kiu R."/>
            <person name="Evans R."/>
            <person name="Baker D.J."/>
            <person name="Zenner C."/>
            <person name="Robinson S.D."/>
            <person name="Hall L.J."/>
        </authorList>
    </citation>
    <scope>NUCLEOTIDE SEQUENCE</scope>
    <source>
        <strain evidence="15">LH1062</strain>
    </source>
</reference>
<dbReference type="EC" id="2.1.1.193" evidence="3"/>
<dbReference type="SUPFAM" id="SSF88697">
    <property type="entry name" value="PUA domain-like"/>
    <property type="match status" value="1"/>
</dbReference>
<dbReference type="InterPro" id="IPR046886">
    <property type="entry name" value="RsmE_MTase_dom"/>
</dbReference>
<keyword evidence="5" id="KW-0963">Cytoplasm</keyword>
<evidence type="ECO:0000256" key="1">
    <source>
        <dbReference type="ARBA" id="ARBA00004496"/>
    </source>
</evidence>
<comment type="similarity">
    <text evidence="2">Belongs to the RNA methyltransferase RsmE family.</text>
</comment>
<dbReference type="InterPro" id="IPR029026">
    <property type="entry name" value="tRNA_m1G_MTases_N"/>
</dbReference>
<dbReference type="InterPro" id="IPR029028">
    <property type="entry name" value="Alpha/beta_knot_MTases"/>
</dbReference>
<protein>
    <recommendedName>
        <fullName evidence="4">Ribosomal RNA small subunit methyltransferase E</fullName>
        <ecNumber evidence="3">2.1.1.193</ecNumber>
    </recommendedName>
    <alternativeName>
        <fullName evidence="11">16S rRNA m3U1498 methyltransferase</fullName>
    </alternativeName>
</protein>
<evidence type="ECO:0000256" key="10">
    <source>
        <dbReference type="ARBA" id="ARBA00025699"/>
    </source>
</evidence>
<comment type="catalytic activity">
    <reaction evidence="12">
        <text>uridine(1498) in 16S rRNA + S-adenosyl-L-methionine = N(3)-methyluridine(1498) in 16S rRNA + S-adenosyl-L-homocysteine + H(+)</text>
        <dbReference type="Rhea" id="RHEA:42920"/>
        <dbReference type="Rhea" id="RHEA-COMP:10283"/>
        <dbReference type="Rhea" id="RHEA-COMP:10284"/>
        <dbReference type="ChEBI" id="CHEBI:15378"/>
        <dbReference type="ChEBI" id="CHEBI:57856"/>
        <dbReference type="ChEBI" id="CHEBI:59789"/>
        <dbReference type="ChEBI" id="CHEBI:65315"/>
        <dbReference type="ChEBI" id="CHEBI:74502"/>
        <dbReference type="EC" id="2.1.1.193"/>
    </reaction>
</comment>
<keyword evidence="16" id="KW-1185">Reference proteome</keyword>
<dbReference type="Gene3D" id="3.40.1280.10">
    <property type="match status" value="1"/>
</dbReference>
<dbReference type="SUPFAM" id="SSF75217">
    <property type="entry name" value="alpha/beta knot"/>
    <property type="match status" value="1"/>
</dbReference>
<dbReference type="Proteomes" id="UP001060112">
    <property type="component" value="Chromosome"/>
</dbReference>
<keyword evidence="9" id="KW-0949">S-adenosyl-L-methionine</keyword>
<dbReference type="PANTHER" id="PTHR30027:SF3">
    <property type="entry name" value="16S RRNA (URACIL(1498)-N(3))-METHYLTRANSFERASE"/>
    <property type="match status" value="1"/>
</dbReference>
<dbReference type="EMBL" id="CP101620">
    <property type="protein sequence ID" value="UTY38873.1"/>
    <property type="molecule type" value="Genomic_DNA"/>
</dbReference>
<dbReference type="InterPro" id="IPR015947">
    <property type="entry name" value="PUA-like_sf"/>
</dbReference>
<keyword evidence="8" id="KW-0808">Transferase</keyword>
<evidence type="ECO:0000256" key="9">
    <source>
        <dbReference type="ARBA" id="ARBA00022691"/>
    </source>
</evidence>
<dbReference type="PANTHER" id="PTHR30027">
    <property type="entry name" value="RIBOSOMAL RNA SMALL SUBUNIT METHYLTRANSFERASE E"/>
    <property type="match status" value="1"/>
</dbReference>
<name>A0ABY5I0J8_9FIRM</name>
<evidence type="ECO:0000256" key="7">
    <source>
        <dbReference type="ARBA" id="ARBA00022603"/>
    </source>
</evidence>
<dbReference type="InterPro" id="IPR046887">
    <property type="entry name" value="RsmE_PUA-like"/>
</dbReference>
<keyword evidence="6" id="KW-0698">rRNA processing</keyword>